<evidence type="ECO:0000313" key="6">
    <source>
        <dbReference type="Proteomes" id="UP001148838"/>
    </source>
</evidence>
<keyword evidence="1" id="KW-0646">Protease inhibitor</keyword>
<dbReference type="Pfam" id="PF00079">
    <property type="entry name" value="Serpin"/>
    <property type="match status" value="1"/>
</dbReference>
<proteinExistence type="predicted"/>
<keyword evidence="2" id="KW-0722">Serine protease inhibitor</keyword>
<dbReference type="InterPro" id="IPR042178">
    <property type="entry name" value="Serpin_sf_1"/>
</dbReference>
<dbReference type="Proteomes" id="UP001148838">
    <property type="component" value="Unassembled WGS sequence"/>
</dbReference>
<evidence type="ECO:0000256" key="3">
    <source>
        <dbReference type="SAM" id="MobiDB-lite"/>
    </source>
</evidence>
<evidence type="ECO:0000256" key="2">
    <source>
        <dbReference type="ARBA" id="ARBA00022900"/>
    </source>
</evidence>
<gene>
    <name evidence="5" type="ORF">ANN_17464</name>
</gene>
<feature type="region of interest" description="Disordered" evidence="3">
    <location>
        <begin position="1"/>
        <end position="50"/>
    </location>
</feature>
<dbReference type="InterPro" id="IPR036186">
    <property type="entry name" value="Serpin_sf"/>
</dbReference>
<feature type="compositionally biased region" description="Polar residues" evidence="3">
    <location>
        <begin position="34"/>
        <end position="46"/>
    </location>
</feature>
<reference evidence="5 6" key="1">
    <citation type="journal article" date="2022" name="Allergy">
        <title>Genome assembly and annotation of Periplaneta americana reveal a comprehensive cockroach allergen profile.</title>
        <authorList>
            <person name="Wang L."/>
            <person name="Xiong Q."/>
            <person name="Saelim N."/>
            <person name="Wang L."/>
            <person name="Nong W."/>
            <person name="Wan A.T."/>
            <person name="Shi M."/>
            <person name="Liu X."/>
            <person name="Cao Q."/>
            <person name="Hui J.H.L."/>
            <person name="Sookrung N."/>
            <person name="Leung T.F."/>
            <person name="Tungtrongchitr A."/>
            <person name="Tsui S.K.W."/>
        </authorList>
    </citation>
    <scope>NUCLEOTIDE SEQUENCE [LARGE SCALE GENOMIC DNA]</scope>
    <source>
        <strain evidence="5">PWHHKU_190912</strain>
    </source>
</reference>
<comment type="caution">
    <text evidence="5">The sequence shown here is derived from an EMBL/GenBank/DDBJ whole genome shotgun (WGS) entry which is preliminary data.</text>
</comment>
<dbReference type="Gene3D" id="3.30.497.10">
    <property type="entry name" value="Antithrombin, subunit I, domain 2"/>
    <property type="match status" value="1"/>
</dbReference>
<accession>A0ABQ8SUB5</accession>
<name>A0ABQ8SUB5_PERAM</name>
<keyword evidence="6" id="KW-1185">Reference proteome</keyword>
<feature type="domain" description="Serpin" evidence="4">
    <location>
        <begin position="150"/>
        <end position="237"/>
    </location>
</feature>
<evidence type="ECO:0000256" key="1">
    <source>
        <dbReference type="ARBA" id="ARBA00022690"/>
    </source>
</evidence>
<evidence type="ECO:0000313" key="5">
    <source>
        <dbReference type="EMBL" id="KAJ4437326.1"/>
    </source>
</evidence>
<dbReference type="SUPFAM" id="SSF56574">
    <property type="entry name" value="Serpins"/>
    <property type="match status" value="1"/>
</dbReference>
<organism evidence="5 6">
    <name type="scientific">Periplaneta americana</name>
    <name type="common">American cockroach</name>
    <name type="synonym">Blatta americana</name>
    <dbReference type="NCBI Taxonomy" id="6978"/>
    <lineage>
        <taxon>Eukaryota</taxon>
        <taxon>Metazoa</taxon>
        <taxon>Ecdysozoa</taxon>
        <taxon>Arthropoda</taxon>
        <taxon>Hexapoda</taxon>
        <taxon>Insecta</taxon>
        <taxon>Pterygota</taxon>
        <taxon>Neoptera</taxon>
        <taxon>Polyneoptera</taxon>
        <taxon>Dictyoptera</taxon>
        <taxon>Blattodea</taxon>
        <taxon>Blattoidea</taxon>
        <taxon>Blattidae</taxon>
        <taxon>Blattinae</taxon>
        <taxon>Periplaneta</taxon>
    </lineage>
</organism>
<dbReference type="InterPro" id="IPR023796">
    <property type="entry name" value="Serpin_dom"/>
</dbReference>
<protein>
    <recommendedName>
        <fullName evidence="4">Serpin domain-containing protein</fullName>
    </recommendedName>
</protein>
<dbReference type="EMBL" id="JAJSOF020000021">
    <property type="protein sequence ID" value="KAJ4437326.1"/>
    <property type="molecule type" value="Genomic_DNA"/>
</dbReference>
<sequence length="243" mass="27945">MKPRIRHRLPDIRLPLGKTSEKTQPGSQRKRESNSLPSTTADQQANALPPELRRPQIYEGNNWICACDVTNKLFCFPCLLFAKESDASWVKTGVCDLSHLTQKIKKHEEYVVHKNATLDLSMLGKTDIRQQLDTAFRRNIERHNDVVRKKSLGIWDVFDPRRSDLSGMSNDPDLYVRNIEQAVTVVIRNYVKILDIQTRTMAARATIERFVVTHPFLYFVLDTDTHVALMAGKIVDPLNSRIY</sequence>
<evidence type="ECO:0000259" key="4">
    <source>
        <dbReference type="Pfam" id="PF00079"/>
    </source>
</evidence>